<dbReference type="Proteomes" id="UP001345219">
    <property type="component" value="Chromosome 7"/>
</dbReference>
<sequence>MDVVCSRFLQRGRQLLLTLTGPPMGGKVLETRDFLNPSSDLLQAPLPSDGWTGDQVASTLGAYLQKEGMAGRTKTTLLFVVKGYEYKSRSTRNTK</sequence>
<name>A0AAN7KGV8_9MYRT</name>
<reference evidence="1 2" key="1">
    <citation type="journal article" date="2023" name="Hortic Res">
        <title>Pangenome of water caltrop reveals structural variations and asymmetric subgenome divergence after allopolyploidization.</title>
        <authorList>
            <person name="Zhang X."/>
            <person name="Chen Y."/>
            <person name="Wang L."/>
            <person name="Yuan Y."/>
            <person name="Fang M."/>
            <person name="Shi L."/>
            <person name="Lu R."/>
            <person name="Comes H.P."/>
            <person name="Ma Y."/>
            <person name="Chen Y."/>
            <person name="Huang G."/>
            <person name="Zhou Y."/>
            <person name="Zheng Z."/>
            <person name="Qiu Y."/>
        </authorList>
    </citation>
    <scope>NUCLEOTIDE SEQUENCE [LARGE SCALE GENOMIC DNA]</scope>
    <source>
        <tissue evidence="1">Roots</tissue>
    </source>
</reference>
<evidence type="ECO:0000313" key="2">
    <source>
        <dbReference type="Proteomes" id="UP001345219"/>
    </source>
</evidence>
<dbReference type="EMBL" id="JAXIOK010000007">
    <property type="protein sequence ID" value="KAK4766635.1"/>
    <property type="molecule type" value="Genomic_DNA"/>
</dbReference>
<protein>
    <submittedName>
        <fullName evidence="1">Uncharacterized protein</fullName>
    </submittedName>
</protein>
<comment type="caution">
    <text evidence="1">The sequence shown here is derived from an EMBL/GenBank/DDBJ whole genome shotgun (WGS) entry which is preliminary data.</text>
</comment>
<proteinExistence type="predicted"/>
<accession>A0AAN7KGV8</accession>
<gene>
    <name evidence="1" type="ORF">SAY87_008277</name>
</gene>
<keyword evidence="2" id="KW-1185">Reference proteome</keyword>
<evidence type="ECO:0000313" key="1">
    <source>
        <dbReference type="EMBL" id="KAK4766635.1"/>
    </source>
</evidence>
<dbReference type="AlphaFoldDB" id="A0AAN7KGV8"/>
<organism evidence="1 2">
    <name type="scientific">Trapa incisa</name>
    <dbReference type="NCBI Taxonomy" id="236973"/>
    <lineage>
        <taxon>Eukaryota</taxon>
        <taxon>Viridiplantae</taxon>
        <taxon>Streptophyta</taxon>
        <taxon>Embryophyta</taxon>
        <taxon>Tracheophyta</taxon>
        <taxon>Spermatophyta</taxon>
        <taxon>Magnoliopsida</taxon>
        <taxon>eudicotyledons</taxon>
        <taxon>Gunneridae</taxon>
        <taxon>Pentapetalae</taxon>
        <taxon>rosids</taxon>
        <taxon>malvids</taxon>
        <taxon>Myrtales</taxon>
        <taxon>Lythraceae</taxon>
        <taxon>Trapa</taxon>
    </lineage>
</organism>